<evidence type="ECO:0000313" key="1">
    <source>
        <dbReference type="EMBL" id="VDN59513.1"/>
    </source>
</evidence>
<dbReference type="OrthoDB" id="5868188at2759"/>
<dbReference type="WBParaSite" id="DME_0000637501-mRNA-1">
    <property type="protein sequence ID" value="DME_0000637501-mRNA-1"/>
    <property type="gene ID" value="DME_0000637501"/>
</dbReference>
<reference evidence="1 3" key="2">
    <citation type="submission" date="2018-11" db="EMBL/GenBank/DDBJ databases">
        <authorList>
            <consortium name="Pathogen Informatics"/>
        </authorList>
    </citation>
    <scope>NUCLEOTIDE SEQUENCE [LARGE SCALE GENOMIC DNA]</scope>
</reference>
<reference evidence="4" key="1">
    <citation type="submission" date="2017-02" db="UniProtKB">
        <authorList>
            <consortium name="WormBaseParasite"/>
        </authorList>
    </citation>
    <scope>IDENTIFICATION</scope>
</reference>
<evidence type="ECO:0000313" key="2">
    <source>
        <dbReference type="Proteomes" id="UP000038040"/>
    </source>
</evidence>
<dbReference type="Proteomes" id="UP000274756">
    <property type="component" value="Unassembled WGS sequence"/>
</dbReference>
<dbReference type="AlphaFoldDB" id="A0A0N4UFY3"/>
<gene>
    <name evidence="1" type="ORF">DME_LOCUS9486</name>
</gene>
<keyword evidence="3" id="KW-1185">Reference proteome</keyword>
<sequence>MTMFWMATHKILWRLCALAYCMFVVNSAYFSHNWMRIEKAKLDKKNYEMIKNLHLNWYSYALKALMAQFGRQLYDNLKRPKSFDQKNNSRKYIDVKNNVNRQISFFRPSTEKLSKDNHSEVHASGNQVRFSRIDTGRFIKRQMDSLKANKIFQIHRTLLHGKSSTVNANKTVSFLSAINIETNKNADTKTWLRIITGNFLLLKLIIALMKSREMLSGLVNFFEKYKLGINNIELLSVKIAPLSPDNISEGSRILSPSIFAFYDDQSADNIISLPKVFVFLLRNSENSLKIIQFNFILDFNF</sequence>
<accession>A0A0N4UFY3</accession>
<proteinExistence type="predicted"/>
<dbReference type="Proteomes" id="UP000038040">
    <property type="component" value="Unplaced"/>
</dbReference>
<dbReference type="STRING" id="318479.A0A0N4UFY3"/>
<name>A0A0N4UFY3_DRAME</name>
<dbReference type="EMBL" id="UYYG01001183">
    <property type="protein sequence ID" value="VDN59513.1"/>
    <property type="molecule type" value="Genomic_DNA"/>
</dbReference>
<organism evidence="2 4">
    <name type="scientific">Dracunculus medinensis</name>
    <name type="common">Guinea worm</name>
    <dbReference type="NCBI Taxonomy" id="318479"/>
    <lineage>
        <taxon>Eukaryota</taxon>
        <taxon>Metazoa</taxon>
        <taxon>Ecdysozoa</taxon>
        <taxon>Nematoda</taxon>
        <taxon>Chromadorea</taxon>
        <taxon>Rhabditida</taxon>
        <taxon>Spirurina</taxon>
        <taxon>Dracunculoidea</taxon>
        <taxon>Dracunculidae</taxon>
        <taxon>Dracunculus</taxon>
    </lineage>
</organism>
<evidence type="ECO:0000313" key="3">
    <source>
        <dbReference type="Proteomes" id="UP000274756"/>
    </source>
</evidence>
<protein>
    <submittedName>
        <fullName evidence="1 4">Uncharacterized protein</fullName>
    </submittedName>
</protein>
<evidence type="ECO:0000313" key="4">
    <source>
        <dbReference type="WBParaSite" id="DME_0000637501-mRNA-1"/>
    </source>
</evidence>